<dbReference type="GO" id="GO:0004644">
    <property type="term" value="F:phosphoribosylglycinamide formyltransferase activity"/>
    <property type="evidence" value="ECO:0007669"/>
    <property type="project" value="UniProtKB-UniRule"/>
</dbReference>
<comment type="catalytic activity">
    <reaction evidence="4">
        <text>N(1)-(5-phospho-beta-D-ribosyl)glycinamide + (6R)-10-formyltetrahydrofolate = N(2)-formyl-N(1)-(5-phospho-beta-D-ribosyl)glycinamide + (6S)-5,6,7,8-tetrahydrofolate + H(+)</text>
        <dbReference type="Rhea" id="RHEA:15053"/>
        <dbReference type="ChEBI" id="CHEBI:15378"/>
        <dbReference type="ChEBI" id="CHEBI:57453"/>
        <dbReference type="ChEBI" id="CHEBI:143788"/>
        <dbReference type="ChEBI" id="CHEBI:147286"/>
        <dbReference type="ChEBI" id="CHEBI:195366"/>
        <dbReference type="EC" id="2.1.2.2"/>
    </reaction>
</comment>
<dbReference type="GO" id="GO:0006189">
    <property type="term" value="P:'de novo' IMP biosynthetic process"/>
    <property type="evidence" value="ECO:0007669"/>
    <property type="project" value="UniProtKB-UniRule"/>
</dbReference>
<dbReference type="Proteomes" id="UP000178885">
    <property type="component" value="Unassembled WGS sequence"/>
</dbReference>
<evidence type="ECO:0000256" key="2">
    <source>
        <dbReference type="ARBA" id="ARBA00022679"/>
    </source>
</evidence>
<keyword evidence="3 4" id="KW-0658">Purine biosynthesis</keyword>
<evidence type="ECO:0000256" key="4">
    <source>
        <dbReference type="HAMAP-Rule" id="MF_01930"/>
    </source>
</evidence>
<comment type="pathway">
    <text evidence="1 4">Purine metabolism; IMP biosynthesis via de novo pathway; N(2)-formyl-N(1)-(5-phospho-D-ribosyl)glycinamide from N(1)-(5-phospho-D-ribosyl)glycinamide (10-formyl THF route): step 1/1.</text>
</comment>
<reference evidence="6 7" key="1">
    <citation type="journal article" date="2016" name="Nat. Commun.">
        <title>Thousands of microbial genomes shed light on interconnected biogeochemical processes in an aquifer system.</title>
        <authorList>
            <person name="Anantharaman K."/>
            <person name="Brown C.T."/>
            <person name="Hug L.A."/>
            <person name="Sharon I."/>
            <person name="Castelle C.J."/>
            <person name="Probst A.J."/>
            <person name="Thomas B.C."/>
            <person name="Singh A."/>
            <person name="Wilkins M.J."/>
            <person name="Karaoz U."/>
            <person name="Brodie E.L."/>
            <person name="Williams K.H."/>
            <person name="Hubbard S.S."/>
            <person name="Banfield J.F."/>
        </authorList>
    </citation>
    <scope>NUCLEOTIDE SEQUENCE [LARGE SCALE GENOMIC DNA]</scope>
</reference>
<name>A0A1F6TLR1_9PROT</name>
<dbReference type="UniPathway" id="UPA00074">
    <property type="reaction ID" value="UER00126"/>
</dbReference>
<evidence type="ECO:0000256" key="3">
    <source>
        <dbReference type="ARBA" id="ARBA00022755"/>
    </source>
</evidence>
<accession>A0A1F6TLR1</accession>
<comment type="similarity">
    <text evidence="4">Belongs to the GART family.</text>
</comment>
<protein>
    <recommendedName>
        <fullName evidence="4">Phosphoribosylglycinamide formyltransferase</fullName>
        <ecNumber evidence="4">2.1.2.2</ecNumber>
    </recommendedName>
    <alternativeName>
        <fullName evidence="4">5'-phosphoribosylglycinamide transformylase</fullName>
    </alternativeName>
    <alternativeName>
        <fullName evidence="4">GAR transformylase</fullName>
        <shortName evidence="4">GART</shortName>
    </alternativeName>
</protein>
<keyword evidence="2 4" id="KW-0808">Transferase</keyword>
<feature type="binding site" evidence="4">
    <location>
        <position position="67"/>
    </location>
    <ligand>
        <name>(6R)-10-formyltetrahydrofolate</name>
        <dbReference type="ChEBI" id="CHEBI:195366"/>
    </ligand>
</feature>
<dbReference type="NCBIfam" id="TIGR00639">
    <property type="entry name" value="PurN"/>
    <property type="match status" value="1"/>
</dbReference>
<dbReference type="FunFam" id="3.40.50.170:FF:000007">
    <property type="entry name" value="Phosphoribosylglycinamide formyltransferase"/>
    <property type="match status" value="1"/>
</dbReference>
<evidence type="ECO:0000313" key="6">
    <source>
        <dbReference type="EMBL" id="OGI46051.1"/>
    </source>
</evidence>
<dbReference type="HAMAP" id="MF_01930">
    <property type="entry name" value="PurN"/>
    <property type="match status" value="1"/>
</dbReference>
<dbReference type="SUPFAM" id="SSF53328">
    <property type="entry name" value="Formyltransferase"/>
    <property type="match status" value="1"/>
</dbReference>
<dbReference type="InterPro" id="IPR002376">
    <property type="entry name" value="Formyl_transf_N"/>
</dbReference>
<gene>
    <name evidence="4" type="primary">purN</name>
    <name evidence="6" type="ORF">A2151_09675</name>
</gene>
<feature type="binding site" evidence="4">
    <location>
        <begin position="92"/>
        <end position="95"/>
    </location>
    <ligand>
        <name>(6R)-10-formyltetrahydrofolate</name>
        <dbReference type="ChEBI" id="CHEBI:195366"/>
    </ligand>
</feature>
<organism evidence="6 7">
    <name type="scientific">Candidatus Muproteobacteria bacterium RBG_16_65_34</name>
    <dbReference type="NCBI Taxonomy" id="1817760"/>
    <lineage>
        <taxon>Bacteria</taxon>
        <taxon>Pseudomonadati</taxon>
        <taxon>Pseudomonadota</taxon>
        <taxon>Candidatus Muproteobacteria</taxon>
    </lineage>
</organism>
<sequence length="216" mass="23628">MNRAGIVILISGRGSNMQAILEAARAGDFPAEIRAVISNAPEAAGLERARAADVATEVVNHRDYRNRTEFDRALMEKIDARTPDLVALAGFMRILGPEFIDHYAGRLINIHPSLLPKFPGLDTHERALASGAKVHGASVHFVTREVDSGPIIIQAAVPVLAHDTPETLAARVLEEEHRIYPQAIRWFAENRLSIRDGRVLLDGAQRPEQGLVAASR</sequence>
<dbReference type="GO" id="GO:0005829">
    <property type="term" value="C:cytosol"/>
    <property type="evidence" value="ECO:0007669"/>
    <property type="project" value="TreeGrafter"/>
</dbReference>
<comment type="function">
    <text evidence="4">Catalyzes the transfer of a formyl group from 10-formyltetrahydrofolate to 5-phospho-ribosyl-glycinamide (GAR), producing 5-phospho-ribosyl-N-formylglycinamide (FGAR) and tetrahydrofolate.</text>
</comment>
<evidence type="ECO:0000313" key="7">
    <source>
        <dbReference type="Proteomes" id="UP000178885"/>
    </source>
</evidence>
<feature type="binding site" evidence="4">
    <location>
        <position position="109"/>
    </location>
    <ligand>
        <name>(6R)-10-formyltetrahydrofolate</name>
        <dbReference type="ChEBI" id="CHEBI:195366"/>
    </ligand>
</feature>
<dbReference type="InterPro" id="IPR036477">
    <property type="entry name" value="Formyl_transf_N_sf"/>
</dbReference>
<evidence type="ECO:0000259" key="5">
    <source>
        <dbReference type="Pfam" id="PF00551"/>
    </source>
</evidence>
<dbReference type="InterPro" id="IPR004607">
    <property type="entry name" value="GART"/>
</dbReference>
<dbReference type="PANTHER" id="PTHR43369">
    <property type="entry name" value="PHOSPHORIBOSYLGLYCINAMIDE FORMYLTRANSFERASE"/>
    <property type="match status" value="1"/>
</dbReference>
<proteinExistence type="inferred from homology"/>
<dbReference type="EMBL" id="MFSU01000089">
    <property type="protein sequence ID" value="OGI46051.1"/>
    <property type="molecule type" value="Genomic_DNA"/>
</dbReference>
<dbReference type="EC" id="2.1.2.2" evidence="4"/>
<dbReference type="CDD" id="cd08645">
    <property type="entry name" value="FMT_core_GART"/>
    <property type="match status" value="1"/>
</dbReference>
<evidence type="ECO:0000256" key="1">
    <source>
        <dbReference type="ARBA" id="ARBA00005054"/>
    </source>
</evidence>
<dbReference type="PANTHER" id="PTHR43369:SF2">
    <property type="entry name" value="PHOSPHORIBOSYLGLYCINAMIDE FORMYLTRANSFERASE"/>
    <property type="match status" value="1"/>
</dbReference>
<feature type="domain" description="Formyl transferase N-terminal" evidence="5">
    <location>
        <begin position="6"/>
        <end position="184"/>
    </location>
</feature>
<dbReference type="Pfam" id="PF00551">
    <property type="entry name" value="Formyl_trans_N"/>
    <property type="match status" value="1"/>
</dbReference>
<feature type="active site" description="Proton donor" evidence="4">
    <location>
        <position position="111"/>
    </location>
</feature>
<dbReference type="STRING" id="1817760.A2151_09675"/>
<dbReference type="Gene3D" id="3.40.50.170">
    <property type="entry name" value="Formyl transferase, N-terminal domain"/>
    <property type="match status" value="1"/>
</dbReference>
<feature type="binding site" evidence="4">
    <location>
        <begin position="14"/>
        <end position="16"/>
    </location>
    <ligand>
        <name>N(1)-(5-phospho-beta-D-ribosyl)glycinamide</name>
        <dbReference type="ChEBI" id="CHEBI:143788"/>
    </ligand>
</feature>
<feature type="site" description="Raises pKa of active site His" evidence="4">
    <location>
        <position position="147"/>
    </location>
</feature>
<dbReference type="AlphaFoldDB" id="A0A1F6TLR1"/>
<comment type="caution">
    <text evidence="6">The sequence shown here is derived from an EMBL/GenBank/DDBJ whole genome shotgun (WGS) entry which is preliminary data.</text>
</comment>